<evidence type="ECO:0000256" key="1">
    <source>
        <dbReference type="SAM" id="MobiDB-lite"/>
    </source>
</evidence>
<feature type="region of interest" description="Disordered" evidence="1">
    <location>
        <begin position="1"/>
        <end position="37"/>
    </location>
</feature>
<feature type="region of interest" description="Disordered" evidence="1">
    <location>
        <begin position="51"/>
        <end position="70"/>
    </location>
</feature>
<evidence type="ECO:0000313" key="2">
    <source>
        <dbReference type="EMBL" id="KKK96417.1"/>
    </source>
</evidence>
<gene>
    <name evidence="2" type="ORF">LCGC14_2662980</name>
</gene>
<accession>A0A0F8ZRC7</accession>
<comment type="caution">
    <text evidence="2">The sequence shown here is derived from an EMBL/GenBank/DDBJ whole genome shotgun (WGS) entry which is preliminary data.</text>
</comment>
<reference evidence="2" key="1">
    <citation type="journal article" date="2015" name="Nature">
        <title>Complex archaea that bridge the gap between prokaryotes and eukaryotes.</title>
        <authorList>
            <person name="Spang A."/>
            <person name="Saw J.H."/>
            <person name="Jorgensen S.L."/>
            <person name="Zaremba-Niedzwiedzka K."/>
            <person name="Martijn J."/>
            <person name="Lind A.E."/>
            <person name="van Eijk R."/>
            <person name="Schleper C."/>
            <person name="Guy L."/>
            <person name="Ettema T.J."/>
        </authorList>
    </citation>
    <scope>NUCLEOTIDE SEQUENCE</scope>
</reference>
<proteinExistence type="predicted"/>
<feature type="compositionally biased region" description="Basic and acidic residues" evidence="1">
    <location>
        <begin position="1"/>
        <end position="12"/>
    </location>
</feature>
<feature type="compositionally biased region" description="Basic and acidic residues" evidence="1">
    <location>
        <begin position="101"/>
        <end position="121"/>
    </location>
</feature>
<sequence>MVSESNETRQEPLPEEGAPSAEGKESSGDKVVKMFTEGDVEKVRSDLLSVHGKEKKALERKASSHESALASVREELTSIREDADRKAYEAVKDDSSGLKAYERDRDLRTREGALKQDRAKLGEPQQTIVPTP</sequence>
<protein>
    <submittedName>
        <fullName evidence="2">Uncharacterized protein</fullName>
    </submittedName>
</protein>
<dbReference type="EMBL" id="LAZR01046496">
    <property type="protein sequence ID" value="KKK96417.1"/>
    <property type="molecule type" value="Genomic_DNA"/>
</dbReference>
<feature type="compositionally biased region" description="Basic and acidic residues" evidence="1">
    <location>
        <begin position="51"/>
        <end position="64"/>
    </location>
</feature>
<feature type="region of interest" description="Disordered" evidence="1">
    <location>
        <begin position="101"/>
        <end position="132"/>
    </location>
</feature>
<name>A0A0F8ZRC7_9ZZZZ</name>
<organism evidence="2">
    <name type="scientific">marine sediment metagenome</name>
    <dbReference type="NCBI Taxonomy" id="412755"/>
    <lineage>
        <taxon>unclassified sequences</taxon>
        <taxon>metagenomes</taxon>
        <taxon>ecological metagenomes</taxon>
    </lineage>
</organism>
<dbReference type="AlphaFoldDB" id="A0A0F8ZRC7"/>
<feature type="compositionally biased region" description="Basic and acidic residues" evidence="1">
    <location>
        <begin position="22"/>
        <end position="32"/>
    </location>
</feature>